<organism evidence="2 3">
    <name type="scientific">Dissostichus mawsoni</name>
    <name type="common">Antarctic cod</name>
    <dbReference type="NCBI Taxonomy" id="36200"/>
    <lineage>
        <taxon>Eukaryota</taxon>
        <taxon>Metazoa</taxon>
        <taxon>Chordata</taxon>
        <taxon>Craniata</taxon>
        <taxon>Vertebrata</taxon>
        <taxon>Euteleostomi</taxon>
        <taxon>Actinopterygii</taxon>
        <taxon>Neopterygii</taxon>
        <taxon>Teleostei</taxon>
        <taxon>Neoteleostei</taxon>
        <taxon>Acanthomorphata</taxon>
        <taxon>Eupercaria</taxon>
        <taxon>Perciformes</taxon>
        <taxon>Notothenioidei</taxon>
        <taxon>Nototheniidae</taxon>
        <taxon>Dissostichus</taxon>
    </lineage>
</organism>
<feature type="compositionally biased region" description="Polar residues" evidence="1">
    <location>
        <begin position="197"/>
        <end position="217"/>
    </location>
</feature>
<comment type="caution">
    <text evidence="2">The sequence shown here is derived from an EMBL/GenBank/DDBJ whole genome shotgun (WGS) entry which is preliminary data.</text>
</comment>
<feature type="region of interest" description="Disordered" evidence="1">
    <location>
        <begin position="193"/>
        <end position="217"/>
    </location>
</feature>
<name>A0A7J5XYY5_DISMA</name>
<evidence type="ECO:0000313" key="2">
    <source>
        <dbReference type="EMBL" id="KAF3842290.1"/>
    </source>
</evidence>
<keyword evidence="3" id="KW-1185">Reference proteome</keyword>
<accession>A0A7J5XYY5</accession>
<dbReference type="Proteomes" id="UP000518266">
    <property type="component" value="Unassembled WGS sequence"/>
</dbReference>
<reference evidence="2 3" key="1">
    <citation type="submission" date="2020-03" db="EMBL/GenBank/DDBJ databases">
        <title>Dissostichus mawsoni Genome sequencing and assembly.</title>
        <authorList>
            <person name="Park H."/>
        </authorList>
    </citation>
    <scope>NUCLEOTIDE SEQUENCE [LARGE SCALE GENOMIC DNA]</scope>
    <source>
        <strain evidence="2">DM0001</strain>
        <tissue evidence="2">Muscle</tissue>
    </source>
</reference>
<proteinExistence type="predicted"/>
<dbReference type="EMBL" id="JAAKFY010000019">
    <property type="protein sequence ID" value="KAF3842290.1"/>
    <property type="molecule type" value="Genomic_DNA"/>
</dbReference>
<evidence type="ECO:0000313" key="3">
    <source>
        <dbReference type="Proteomes" id="UP000518266"/>
    </source>
</evidence>
<sequence>MVMAHSMGVISLRITSSVSSSGQWATKLRMATEGRNRRCSSSALQGDLPGEGVSSGLFCFQLLLRARKHVPPQQQHLGKVIAHEGGTWAQTQCGFQIEREGHSIVDKSKVTDIGGVSRGLTESHEGPQQQPSCLCALQGQTTVLSSCPQEGTLVHASQQSSHRKAVSAHSLRGTLQAVDSLRTAVQQRGQLIRQRHGNTAQTPGSGQTSRHAWVQQH</sequence>
<gene>
    <name evidence="2" type="ORF">F7725_024241</name>
</gene>
<protein>
    <submittedName>
        <fullName evidence="2">Uncharacterized protein</fullName>
    </submittedName>
</protein>
<evidence type="ECO:0000256" key="1">
    <source>
        <dbReference type="SAM" id="MobiDB-lite"/>
    </source>
</evidence>
<dbReference type="AlphaFoldDB" id="A0A7J5XYY5"/>